<gene>
    <name evidence="1" type="ORF">T4D_16854</name>
</gene>
<comment type="caution">
    <text evidence="1">The sequence shown here is derived from an EMBL/GenBank/DDBJ whole genome shotgun (WGS) entry which is preliminary data.</text>
</comment>
<dbReference type="EMBL" id="JYDT01000001">
    <property type="protein sequence ID" value="KRY93772.1"/>
    <property type="molecule type" value="Genomic_DNA"/>
</dbReference>
<name>A0A0V1G6P7_TRIPS</name>
<evidence type="ECO:0000313" key="2">
    <source>
        <dbReference type="Proteomes" id="UP000054995"/>
    </source>
</evidence>
<sequence length="71" mass="8370">MTDNDTPFLFASADWRNLACSIAIMQIISQLTIELKYLQLNHLSLKMHERYMSIHILLYPFIAFDPLRLND</sequence>
<organism evidence="1 2">
    <name type="scientific">Trichinella pseudospiralis</name>
    <name type="common">Parasitic roundworm</name>
    <dbReference type="NCBI Taxonomy" id="6337"/>
    <lineage>
        <taxon>Eukaryota</taxon>
        <taxon>Metazoa</taxon>
        <taxon>Ecdysozoa</taxon>
        <taxon>Nematoda</taxon>
        <taxon>Enoplea</taxon>
        <taxon>Dorylaimia</taxon>
        <taxon>Trichinellida</taxon>
        <taxon>Trichinellidae</taxon>
        <taxon>Trichinella</taxon>
    </lineage>
</organism>
<evidence type="ECO:0000313" key="1">
    <source>
        <dbReference type="EMBL" id="KRY93772.1"/>
    </source>
</evidence>
<proteinExistence type="predicted"/>
<accession>A0A0V1G6P7</accession>
<reference evidence="1 2" key="1">
    <citation type="submission" date="2015-01" db="EMBL/GenBank/DDBJ databases">
        <title>Evolution of Trichinella species and genotypes.</title>
        <authorList>
            <person name="Korhonen P.K."/>
            <person name="Edoardo P."/>
            <person name="Giuseppe L.R."/>
            <person name="Gasser R.B."/>
        </authorList>
    </citation>
    <scope>NUCLEOTIDE SEQUENCE [LARGE SCALE GENOMIC DNA]</scope>
    <source>
        <strain evidence="1">ISS470</strain>
    </source>
</reference>
<dbReference type="AlphaFoldDB" id="A0A0V1G6P7"/>
<keyword evidence="2" id="KW-1185">Reference proteome</keyword>
<protein>
    <submittedName>
        <fullName evidence="1">Uncharacterized protein</fullName>
    </submittedName>
</protein>
<dbReference type="Proteomes" id="UP000054995">
    <property type="component" value="Unassembled WGS sequence"/>
</dbReference>